<feature type="chain" id="PRO_5026939304" description="T9SS type A sorting domain-containing protein" evidence="3">
    <location>
        <begin position="20"/>
        <end position="396"/>
    </location>
</feature>
<evidence type="ECO:0008006" key="6">
    <source>
        <dbReference type="Google" id="ProtNLM"/>
    </source>
</evidence>
<protein>
    <recommendedName>
        <fullName evidence="6">T9SS type A sorting domain-containing protein</fullName>
    </recommendedName>
</protein>
<dbReference type="InterPro" id="IPR006652">
    <property type="entry name" value="Kelch_1"/>
</dbReference>
<keyword evidence="3" id="KW-0732">Signal</keyword>
<evidence type="ECO:0000256" key="3">
    <source>
        <dbReference type="SAM" id="SignalP"/>
    </source>
</evidence>
<keyword evidence="1" id="KW-0677">Repeat</keyword>
<keyword evidence="5" id="KW-1185">Reference proteome</keyword>
<dbReference type="Proteomes" id="UP000484164">
    <property type="component" value="Unassembled WGS sequence"/>
</dbReference>
<accession>A0A6L3ZIZ8</accession>
<dbReference type="PANTHER" id="PTHR47435">
    <property type="entry name" value="KELCH REPEAT PROTEIN (AFU_ORTHOLOGUE AFUA_5G12780)"/>
    <property type="match status" value="1"/>
</dbReference>
<sequence length="396" mass="43799">MKPTLSTALLLTLSFASFGQWTELNLFPGTLRDDGLVLQGHHDVYVGTGIDASYNNLNSFQHFSDAASQPNWLPGVAMPNGAERQAAIGVSDSIHGYVFGGLTQGVSRNDLWEFNYSNQIWSPLANLPDSGRYGAAGFLLKGHVYVVSGDESGSASCSEIWKYSIANNTWSLYGQTPFGSRWRSAYITSDSLGYLFGGVDSTGAYRPELYSFSPSHGWTEIGQHPAGGLAFSAMVAIDDRLYIFGGSDASGQYSNELWYFNTQELTWHSETPLPDHGLREVMAWTLNKAFYLTFGLRSDGTRSAKTWRFLPSFSATEVARKEIQLSPTLANSEIFIQHPAPILDTVQLISENGIILQTYTRYPINQKIDVSELANGVYQVRILHHGVTEMLRFVKI</sequence>
<dbReference type="SMART" id="SM00612">
    <property type="entry name" value="Kelch"/>
    <property type="match status" value="2"/>
</dbReference>
<organism evidence="4 5">
    <name type="scientific">Phaeocystidibacter marisrubri</name>
    <dbReference type="NCBI Taxonomy" id="1577780"/>
    <lineage>
        <taxon>Bacteria</taxon>
        <taxon>Pseudomonadati</taxon>
        <taxon>Bacteroidota</taxon>
        <taxon>Flavobacteriia</taxon>
        <taxon>Flavobacteriales</taxon>
        <taxon>Phaeocystidibacteraceae</taxon>
        <taxon>Phaeocystidibacter</taxon>
    </lineage>
</organism>
<gene>
    <name evidence="4" type="ORF">F8C82_01720</name>
</gene>
<evidence type="ECO:0000313" key="5">
    <source>
        <dbReference type="Proteomes" id="UP000484164"/>
    </source>
</evidence>
<proteinExistence type="predicted"/>
<comment type="caution">
    <text evidence="4">The sequence shown here is derived from an EMBL/GenBank/DDBJ whole genome shotgun (WGS) entry which is preliminary data.</text>
</comment>
<evidence type="ECO:0000313" key="4">
    <source>
        <dbReference type="EMBL" id="KAB2817140.1"/>
    </source>
</evidence>
<evidence type="ECO:0000256" key="1">
    <source>
        <dbReference type="ARBA" id="ARBA00022737"/>
    </source>
</evidence>
<dbReference type="SUPFAM" id="SSF50965">
    <property type="entry name" value="Galactose oxidase, central domain"/>
    <property type="match status" value="1"/>
</dbReference>
<name>A0A6L3ZIZ8_9FLAO</name>
<dbReference type="InterPro" id="IPR011043">
    <property type="entry name" value="Gal_Oxase/kelch_b-propeller"/>
</dbReference>
<reference evidence="4 5" key="1">
    <citation type="submission" date="2019-10" db="EMBL/GenBank/DDBJ databases">
        <title>Genome sequence of Phaeocystidibacter marisrubri JCM30614 (type strain).</title>
        <authorList>
            <person name="Bowman J.P."/>
        </authorList>
    </citation>
    <scope>NUCLEOTIDE SEQUENCE [LARGE SCALE GENOMIC DNA]</scope>
    <source>
        <strain evidence="4 5">JCM 30614</strain>
    </source>
</reference>
<evidence type="ECO:0000256" key="2">
    <source>
        <dbReference type="ARBA" id="ARBA00023004"/>
    </source>
</evidence>
<keyword evidence="2" id="KW-0408">Iron</keyword>
<dbReference type="PANTHER" id="PTHR47435:SF4">
    <property type="entry name" value="KELCH REPEAT PROTEIN (AFU_ORTHOLOGUE AFUA_5G12780)"/>
    <property type="match status" value="1"/>
</dbReference>
<dbReference type="InterPro" id="IPR015915">
    <property type="entry name" value="Kelch-typ_b-propeller"/>
</dbReference>
<dbReference type="Pfam" id="PF24681">
    <property type="entry name" value="Kelch_KLHDC2_KLHL20_DRC7"/>
    <property type="match status" value="1"/>
</dbReference>
<dbReference type="EMBL" id="WBVQ01000001">
    <property type="protein sequence ID" value="KAB2817140.1"/>
    <property type="molecule type" value="Genomic_DNA"/>
</dbReference>
<dbReference type="Gene3D" id="2.120.10.80">
    <property type="entry name" value="Kelch-type beta propeller"/>
    <property type="match status" value="2"/>
</dbReference>
<feature type="signal peptide" evidence="3">
    <location>
        <begin position="1"/>
        <end position="19"/>
    </location>
</feature>
<dbReference type="AlphaFoldDB" id="A0A6L3ZIZ8"/>
<dbReference type="RefSeq" id="WP_151691711.1">
    <property type="nucleotide sequence ID" value="NZ_BMGX01000002.1"/>
</dbReference>
<dbReference type="OrthoDB" id="103335at2"/>